<evidence type="ECO:0000313" key="1">
    <source>
        <dbReference type="EMBL" id="SVD96846.1"/>
    </source>
</evidence>
<organism evidence="1">
    <name type="scientific">marine metagenome</name>
    <dbReference type="NCBI Taxonomy" id="408172"/>
    <lineage>
        <taxon>unclassified sequences</taxon>
        <taxon>metagenomes</taxon>
        <taxon>ecological metagenomes</taxon>
    </lineage>
</organism>
<gene>
    <name evidence="1" type="ORF">METZ01_LOCUS449700</name>
</gene>
<proteinExistence type="predicted"/>
<sequence length="24" mass="2896">VVSLRRRLDIQMLRWQARLDSRAG</sequence>
<dbReference type="EMBL" id="UINC01185238">
    <property type="protein sequence ID" value="SVD96846.1"/>
    <property type="molecule type" value="Genomic_DNA"/>
</dbReference>
<dbReference type="AlphaFoldDB" id="A0A382ZML7"/>
<feature type="non-terminal residue" evidence="1">
    <location>
        <position position="1"/>
    </location>
</feature>
<protein>
    <submittedName>
        <fullName evidence="1">Uncharacterized protein</fullName>
    </submittedName>
</protein>
<name>A0A382ZML7_9ZZZZ</name>
<accession>A0A382ZML7</accession>
<reference evidence="1" key="1">
    <citation type="submission" date="2018-05" db="EMBL/GenBank/DDBJ databases">
        <authorList>
            <person name="Lanie J.A."/>
            <person name="Ng W.-L."/>
            <person name="Kazmierczak K.M."/>
            <person name="Andrzejewski T.M."/>
            <person name="Davidsen T.M."/>
            <person name="Wayne K.J."/>
            <person name="Tettelin H."/>
            <person name="Glass J.I."/>
            <person name="Rusch D."/>
            <person name="Podicherti R."/>
            <person name="Tsui H.-C.T."/>
            <person name="Winkler M.E."/>
        </authorList>
    </citation>
    <scope>NUCLEOTIDE SEQUENCE</scope>
</reference>
<feature type="non-terminal residue" evidence="1">
    <location>
        <position position="24"/>
    </location>
</feature>